<reference evidence="3 4" key="1">
    <citation type="submission" date="2020-07" db="EMBL/GenBank/DDBJ databases">
        <title>Sequencing the genomes of 1000 actinobacteria strains.</title>
        <authorList>
            <person name="Klenk H.-P."/>
        </authorList>
    </citation>
    <scope>NUCLEOTIDE SEQUENCE [LARGE SCALE GENOMIC DNA]</scope>
    <source>
        <strain evidence="3 4">DSM 43461</strain>
    </source>
</reference>
<protein>
    <submittedName>
        <fullName evidence="3">Putative RNA-binding Zn ribbon-like protein</fullName>
    </submittedName>
</protein>
<feature type="region of interest" description="Disordered" evidence="1">
    <location>
        <begin position="1"/>
        <end position="22"/>
    </location>
</feature>
<name>A0A7Y9KE51_9ACTN</name>
<dbReference type="Proteomes" id="UP000591272">
    <property type="component" value="Unassembled WGS sequence"/>
</dbReference>
<dbReference type="PANTHER" id="PTHR35525">
    <property type="entry name" value="BLL6575 PROTEIN"/>
    <property type="match status" value="1"/>
</dbReference>
<dbReference type="Pfam" id="PF11706">
    <property type="entry name" value="zf-CGNR"/>
    <property type="match status" value="1"/>
</dbReference>
<sequence length="198" mass="20702">MDEQEGAMAGTETGEGPALPPADPALLLADFVNTLDVESATDEIATPAGLAGWLAGRGLVPEGAGSDDADVRTAVALREGLREAMEAHHGPHEADLPDDLEDVLAALPLRVTLAGPRPALVPLDPPGAAAGGLARLAAAVMDSVAAGTWPRLKTCQIDNCRWAFLDTSKNRSRTWCSMQSCGNRAKTRAYRARRRASA</sequence>
<organism evidence="3 4">
    <name type="scientific">Actinomadura citrea</name>
    <dbReference type="NCBI Taxonomy" id="46158"/>
    <lineage>
        <taxon>Bacteria</taxon>
        <taxon>Bacillati</taxon>
        <taxon>Actinomycetota</taxon>
        <taxon>Actinomycetes</taxon>
        <taxon>Streptosporangiales</taxon>
        <taxon>Thermomonosporaceae</taxon>
        <taxon>Actinomadura</taxon>
    </lineage>
</organism>
<gene>
    <name evidence="3" type="ORF">BJ999_002545</name>
</gene>
<evidence type="ECO:0000313" key="3">
    <source>
        <dbReference type="EMBL" id="NYE12249.1"/>
    </source>
</evidence>
<feature type="compositionally biased region" description="Low complexity" evidence="1">
    <location>
        <begin position="1"/>
        <end position="17"/>
    </location>
</feature>
<proteinExistence type="predicted"/>
<dbReference type="InterPro" id="IPR021005">
    <property type="entry name" value="Znf_CGNR"/>
</dbReference>
<dbReference type="RefSeq" id="WP_229809870.1">
    <property type="nucleotide sequence ID" value="NZ_BMRD01000001.1"/>
</dbReference>
<dbReference type="InterPro" id="IPR010852">
    <property type="entry name" value="ABATE"/>
</dbReference>
<evidence type="ECO:0000313" key="4">
    <source>
        <dbReference type="Proteomes" id="UP000591272"/>
    </source>
</evidence>
<dbReference type="AlphaFoldDB" id="A0A7Y9KE51"/>
<keyword evidence="4" id="KW-1185">Reference proteome</keyword>
<dbReference type="Gene3D" id="1.10.3300.10">
    <property type="entry name" value="Jann2411-like domain"/>
    <property type="match status" value="1"/>
</dbReference>
<evidence type="ECO:0000259" key="2">
    <source>
        <dbReference type="Pfam" id="PF11706"/>
    </source>
</evidence>
<dbReference type="InterPro" id="IPR023286">
    <property type="entry name" value="ABATE_dom_sf"/>
</dbReference>
<feature type="domain" description="Zinc finger CGNR" evidence="2">
    <location>
        <begin position="151"/>
        <end position="194"/>
    </location>
</feature>
<accession>A0A7Y9KE51</accession>
<dbReference type="SUPFAM" id="SSF160904">
    <property type="entry name" value="Jann2411-like"/>
    <property type="match status" value="1"/>
</dbReference>
<evidence type="ECO:0000256" key="1">
    <source>
        <dbReference type="SAM" id="MobiDB-lite"/>
    </source>
</evidence>
<dbReference type="PANTHER" id="PTHR35525:SF3">
    <property type="entry name" value="BLL6575 PROTEIN"/>
    <property type="match status" value="1"/>
</dbReference>
<dbReference type="EMBL" id="JACCBT010000001">
    <property type="protein sequence ID" value="NYE12249.1"/>
    <property type="molecule type" value="Genomic_DNA"/>
</dbReference>
<dbReference type="Pfam" id="PF07336">
    <property type="entry name" value="ABATE"/>
    <property type="match status" value="1"/>
</dbReference>
<comment type="caution">
    <text evidence="3">The sequence shown here is derived from an EMBL/GenBank/DDBJ whole genome shotgun (WGS) entry which is preliminary data.</text>
</comment>